<proteinExistence type="predicted"/>
<evidence type="ECO:0000256" key="1">
    <source>
        <dbReference type="SAM" id="MobiDB-lite"/>
    </source>
</evidence>
<dbReference type="Proteomes" id="UP000534783">
    <property type="component" value="Unassembled WGS sequence"/>
</dbReference>
<evidence type="ECO:0000313" key="3">
    <source>
        <dbReference type="Proteomes" id="UP000534783"/>
    </source>
</evidence>
<reference evidence="2 3" key="1">
    <citation type="journal article" date="2020" name="Nature">
        <title>Bacterial chemolithoautotrophy via manganese oxidation.</title>
        <authorList>
            <person name="Yu H."/>
            <person name="Leadbetter J.R."/>
        </authorList>
    </citation>
    <scope>NUCLEOTIDE SEQUENCE [LARGE SCALE GENOMIC DNA]</scope>
    <source>
        <strain evidence="2 3">Mn-1</strain>
    </source>
</reference>
<gene>
    <name evidence="2" type="ORF">MNODULE_22520</name>
</gene>
<protein>
    <submittedName>
        <fullName evidence="2">Uncharacterized protein</fullName>
    </submittedName>
</protein>
<dbReference type="AlphaFoldDB" id="A0A7X6IDL7"/>
<sequence length="118" mass="13003">MRLDVFPDRILRAQVAQIAPAARIRNDLAGGSPLSRSGRIPEGTRPGLTTNAEIITQRRSDILLLPQEGVRKEGERWGLSIRQGETVSFREVAVGATDGKMVEIPRGDRGGDRRGQFR</sequence>
<dbReference type="Gene3D" id="2.40.420.20">
    <property type="match status" value="1"/>
</dbReference>
<name>A0A7X6IDL7_9BACT</name>
<accession>A0A7X6IDL7</accession>
<keyword evidence="3" id="KW-1185">Reference proteome</keyword>
<evidence type="ECO:0000313" key="2">
    <source>
        <dbReference type="EMBL" id="NKE73539.1"/>
    </source>
</evidence>
<organism evidence="2 3">
    <name type="scientific">Candidatus Manganitrophus noduliformans</name>
    <dbReference type="NCBI Taxonomy" id="2606439"/>
    <lineage>
        <taxon>Bacteria</taxon>
        <taxon>Pseudomonadati</taxon>
        <taxon>Nitrospirota</taxon>
        <taxon>Nitrospiria</taxon>
        <taxon>Candidatus Troglogloeales</taxon>
        <taxon>Candidatus Manganitrophaceae</taxon>
        <taxon>Candidatus Manganitrophus</taxon>
    </lineage>
</organism>
<comment type="caution">
    <text evidence="2">The sequence shown here is derived from an EMBL/GenBank/DDBJ whole genome shotgun (WGS) entry which is preliminary data.</text>
</comment>
<feature type="region of interest" description="Disordered" evidence="1">
    <location>
        <begin position="27"/>
        <end position="49"/>
    </location>
</feature>
<dbReference type="EMBL" id="VTOW01000008">
    <property type="protein sequence ID" value="NKE73539.1"/>
    <property type="molecule type" value="Genomic_DNA"/>
</dbReference>
<dbReference type="RefSeq" id="WP_168063500.1">
    <property type="nucleotide sequence ID" value="NZ_VTOW01000008.1"/>
</dbReference>